<keyword evidence="1" id="KW-0812">Transmembrane</keyword>
<dbReference type="EMBL" id="JAYMYQ010000002">
    <property type="protein sequence ID" value="KAK7350990.1"/>
    <property type="molecule type" value="Genomic_DNA"/>
</dbReference>
<evidence type="ECO:0000313" key="2">
    <source>
        <dbReference type="EMBL" id="KAK7350990.1"/>
    </source>
</evidence>
<keyword evidence="1" id="KW-0472">Membrane</keyword>
<sequence>MVTWLKLGESSLSRKIGNLIELPNDDSYNDASFLLSPSSYLNFFFRFASLSGNWTAFFWVSFLSLSASTNISIACLTIAAMRKSYYQFKETSDLLIFISPKLHFQNVLI</sequence>
<feature type="transmembrane region" description="Helical" evidence="1">
    <location>
        <begin position="56"/>
        <end position="79"/>
    </location>
</feature>
<dbReference type="AlphaFoldDB" id="A0AAN9QUJ9"/>
<comment type="caution">
    <text evidence="2">The sequence shown here is derived from an EMBL/GenBank/DDBJ whole genome shotgun (WGS) entry which is preliminary data.</text>
</comment>
<evidence type="ECO:0000256" key="1">
    <source>
        <dbReference type="SAM" id="Phobius"/>
    </source>
</evidence>
<keyword evidence="1" id="KW-1133">Transmembrane helix</keyword>
<proteinExistence type="predicted"/>
<keyword evidence="3" id="KW-1185">Reference proteome</keyword>
<name>A0AAN9QUJ9_CANGL</name>
<gene>
    <name evidence="2" type="ORF">VNO77_10100</name>
</gene>
<reference evidence="2 3" key="1">
    <citation type="submission" date="2024-01" db="EMBL/GenBank/DDBJ databases">
        <title>The genomes of 5 underutilized Papilionoideae crops provide insights into root nodulation and disease resistanc.</title>
        <authorList>
            <person name="Jiang F."/>
        </authorList>
    </citation>
    <scope>NUCLEOTIDE SEQUENCE [LARGE SCALE GENOMIC DNA]</scope>
    <source>
        <strain evidence="2">LVBAO_FW01</strain>
        <tissue evidence="2">Leaves</tissue>
    </source>
</reference>
<evidence type="ECO:0000313" key="3">
    <source>
        <dbReference type="Proteomes" id="UP001367508"/>
    </source>
</evidence>
<protein>
    <submittedName>
        <fullName evidence="2">Uncharacterized protein</fullName>
    </submittedName>
</protein>
<accession>A0AAN9QUJ9</accession>
<dbReference type="Proteomes" id="UP001367508">
    <property type="component" value="Unassembled WGS sequence"/>
</dbReference>
<organism evidence="2 3">
    <name type="scientific">Canavalia gladiata</name>
    <name type="common">Sword bean</name>
    <name type="synonym">Dolichos gladiatus</name>
    <dbReference type="NCBI Taxonomy" id="3824"/>
    <lineage>
        <taxon>Eukaryota</taxon>
        <taxon>Viridiplantae</taxon>
        <taxon>Streptophyta</taxon>
        <taxon>Embryophyta</taxon>
        <taxon>Tracheophyta</taxon>
        <taxon>Spermatophyta</taxon>
        <taxon>Magnoliopsida</taxon>
        <taxon>eudicotyledons</taxon>
        <taxon>Gunneridae</taxon>
        <taxon>Pentapetalae</taxon>
        <taxon>rosids</taxon>
        <taxon>fabids</taxon>
        <taxon>Fabales</taxon>
        <taxon>Fabaceae</taxon>
        <taxon>Papilionoideae</taxon>
        <taxon>50 kb inversion clade</taxon>
        <taxon>NPAAA clade</taxon>
        <taxon>indigoferoid/millettioid clade</taxon>
        <taxon>Phaseoleae</taxon>
        <taxon>Canavalia</taxon>
    </lineage>
</organism>